<evidence type="ECO:0000256" key="3">
    <source>
        <dbReference type="PROSITE-ProRule" id="PRU00339"/>
    </source>
</evidence>
<keyword evidence="1" id="KW-0677">Repeat</keyword>
<organism evidence="4 5">
    <name type="scientific">Streptomonospora mangrovi</name>
    <dbReference type="NCBI Taxonomy" id="2883123"/>
    <lineage>
        <taxon>Bacteria</taxon>
        <taxon>Bacillati</taxon>
        <taxon>Actinomycetota</taxon>
        <taxon>Actinomycetes</taxon>
        <taxon>Streptosporangiales</taxon>
        <taxon>Nocardiopsidaceae</taxon>
        <taxon>Streptomonospora</taxon>
    </lineage>
</organism>
<dbReference type="Proteomes" id="UP001140076">
    <property type="component" value="Unassembled WGS sequence"/>
</dbReference>
<dbReference type="Pfam" id="PF13432">
    <property type="entry name" value="TPR_16"/>
    <property type="match status" value="3"/>
</dbReference>
<gene>
    <name evidence="4" type="ORF">LG943_24495</name>
</gene>
<keyword evidence="2 3" id="KW-0802">TPR repeat</keyword>
<protein>
    <submittedName>
        <fullName evidence="4">Tetratricopeptide repeat protein</fullName>
    </submittedName>
</protein>
<dbReference type="AlphaFoldDB" id="A0A9X3NQ57"/>
<evidence type="ECO:0000256" key="1">
    <source>
        <dbReference type="ARBA" id="ARBA00022737"/>
    </source>
</evidence>
<dbReference type="EMBL" id="JAJAQC010000057">
    <property type="protein sequence ID" value="MDA0567458.1"/>
    <property type="molecule type" value="Genomic_DNA"/>
</dbReference>
<dbReference type="PROSITE" id="PS50005">
    <property type="entry name" value="TPR"/>
    <property type="match status" value="1"/>
</dbReference>
<dbReference type="SMART" id="SM00028">
    <property type="entry name" value="TPR"/>
    <property type="match status" value="5"/>
</dbReference>
<dbReference type="SUPFAM" id="SSF48452">
    <property type="entry name" value="TPR-like"/>
    <property type="match status" value="2"/>
</dbReference>
<dbReference type="Gene3D" id="1.25.40.10">
    <property type="entry name" value="Tetratricopeptide repeat domain"/>
    <property type="match status" value="3"/>
</dbReference>
<evidence type="ECO:0000256" key="2">
    <source>
        <dbReference type="ARBA" id="ARBA00022803"/>
    </source>
</evidence>
<dbReference type="InterPro" id="IPR019734">
    <property type="entry name" value="TPR_rpt"/>
</dbReference>
<dbReference type="Pfam" id="PF07721">
    <property type="entry name" value="TPR_4"/>
    <property type="match status" value="1"/>
</dbReference>
<feature type="repeat" description="TPR" evidence="3">
    <location>
        <begin position="9"/>
        <end position="42"/>
    </location>
</feature>
<dbReference type="PANTHER" id="PTHR45586">
    <property type="entry name" value="TPR REPEAT-CONTAINING PROTEIN PA4667"/>
    <property type="match status" value="1"/>
</dbReference>
<accession>A0A9X3NQ57</accession>
<dbReference type="InterPro" id="IPR011990">
    <property type="entry name" value="TPR-like_helical_dom_sf"/>
</dbReference>
<dbReference type="InterPro" id="IPR011717">
    <property type="entry name" value="TPR-4"/>
</dbReference>
<evidence type="ECO:0000313" key="5">
    <source>
        <dbReference type="Proteomes" id="UP001140076"/>
    </source>
</evidence>
<dbReference type="InterPro" id="IPR051012">
    <property type="entry name" value="CellSynth/LPSAsmb/PSIAsmb"/>
</dbReference>
<evidence type="ECO:0000313" key="4">
    <source>
        <dbReference type="EMBL" id="MDA0567458.1"/>
    </source>
</evidence>
<comment type="caution">
    <text evidence="4">The sequence shown here is derived from an EMBL/GenBank/DDBJ whole genome shotgun (WGS) entry which is preliminary data.</text>
</comment>
<dbReference type="RefSeq" id="WP_270074704.1">
    <property type="nucleotide sequence ID" value="NZ_JAJAQC010000057.1"/>
</dbReference>
<keyword evidence="5" id="KW-1185">Reference proteome</keyword>
<dbReference type="PANTHER" id="PTHR45586:SF1">
    <property type="entry name" value="LIPOPOLYSACCHARIDE ASSEMBLY PROTEIN B"/>
    <property type="match status" value="1"/>
</dbReference>
<proteinExistence type="predicted"/>
<name>A0A9X3NQ57_9ACTN</name>
<reference evidence="4" key="1">
    <citation type="submission" date="2021-10" db="EMBL/GenBank/DDBJ databases">
        <title>Streptomonospora sp. nov., isolated from mangrove soil.</title>
        <authorList>
            <person name="Chen X."/>
            <person name="Ge X."/>
            <person name="Liu W."/>
        </authorList>
    </citation>
    <scope>NUCLEOTIDE SEQUENCE</scope>
    <source>
        <strain evidence="4">S1-112</strain>
    </source>
</reference>
<dbReference type="GO" id="GO:0042802">
    <property type="term" value="F:identical protein binding"/>
    <property type="evidence" value="ECO:0007669"/>
    <property type="project" value="InterPro"/>
</dbReference>
<sequence>MTDSPRDHAEELIERARALLEMGRLEQAEEFARRAVAAAPERASALLTLSRVLNRRGDGEGALEAAARVVALRPDLAVTHYWYAALLGDAGRFSEGLRHAREAVRRNPGSAVELGVLARCAAMVAGCADEARAAAAEMLRLSPADPVAQDLARGVYTRLGDWERARETAQAVVDARPADPVSRFRLGEALLNLGRHAEATAAFLSTLQQRPSQDQLETTAVVLLEAGLPEETRELFSRVCTALGRPDPTVPHAAGTDERLIAWQLEAADLLVEEAGRPDMARPVLLALFADNPRHPDVRTALGALVYDVDGDPESAWELVAPLVEAGHDSAEAHAVAAHALTDLGRLDEAAALARACCGRWPHSSLVFEYVEARCHGERRDHAAVLEATERGLARHPHHPGLLYLRGRSQLTVSVEDALPTLRAAIAADPDDHEPYFWLALGLNKLGDRQAAEEAIATAERLSGLDLRSSLGGPPPKEEAPR</sequence>